<protein>
    <submittedName>
        <fullName evidence="1">Unnamed protein product</fullName>
    </submittedName>
</protein>
<reference evidence="1" key="1">
    <citation type="submission" date="2023-04" db="EMBL/GenBank/DDBJ databases">
        <title>Ambrosiozyma monospora NBRC 10751.</title>
        <authorList>
            <person name="Ichikawa N."/>
            <person name="Sato H."/>
            <person name="Tonouchi N."/>
        </authorList>
    </citation>
    <scope>NUCLEOTIDE SEQUENCE</scope>
    <source>
        <strain evidence="1">NBRC 10751</strain>
    </source>
</reference>
<sequence length="1695" mass="188175">MEFQIRYTLSLGCAPLYKVKPQQRTIIVIHSQSSITDLWNLVQRQFPTNSVSIQYYLRELSKIYVKSDSTLPLAKIEAATKPIFEYYNDSKRENKEALRLIYMHLRANDASKWLNSIAEECYVKKIPYNEFEQMIYQKTELTRQLNQNKSYDKQKNNNTSTYNKYHKDNKTSNTNHVSENSISSADYMLDDINYIGPWGNNYWSSIDFPSSVYDSSSAGLSSVAEPCDASSYAGSSYPPSGTLDSLVPGFLHSKDSDADSVFSIQSGSSFTNNILSKVSNVIQKCKGWYENMSSSEPLNSEVDIFDVGFIAQTTTILSPSSIMVESSSSLNSPSLTSTHSQLSSTVSSSESPEFVHLPTSTAPSFCYHNDCTDRRHVSANTYFALVEGGFLSTYGFVSKEDFEGALFAQVNNVTSLDELDNAMAIARQRFRSFVRSSQHLLLLDPGATSTLTSDRSILFNFDKNGGKSLSATGHHRINTVGAGVIKLKDDLHDDQLEIKCQFAPSIACQDGTPFTIISTASLPLKFMIDQTNPNDNPHLLTSSGHRISLVKSPDGLYYIHSHHLIHPSPDIPNLINYVSYTPKPTVAPLHEKMGHFHNGVTREQLEACFEVDAPVIRLPDFRCESCLSGKARQKNFDGDVQYEARRPFDVIHFDIGGPISVPDPATNPYKMYLVIVDEFTRFVEVCLLRDKQTKTIADLLAFYIAKVQNQFGYNVRAAFSDNGKEFVGDATSLVFRSRGIRHITSSAYVPASNGFIERYNLTLFNAVRTLLSHAKLPAHLWTHALEYSAQQLNYKFNSKLHTSPFVFLQGYKPKLSTIHPFGCFVYWVAKPYGKKPQPRGFAGIYLHKSTNTIGSTILDLQSKTVVNTRNIIYCNESEYPSAPGFSPQQVDRFLSAFQSLDLTNIFDDVSNGDYTTSELDPRPLPVTELLGDVVYQPPLQEAGTTPTGVSVGIGSDSSSAAPSSAASSSDDSSSAAHSPSSDANSSSTVPSSAAHSSSSDANSSSAAPSSAASSSAVPPPAAVSSPSHVDYSSSSHSSSYPSSFPTSSSRDTSPTISPLSQSSSQYSSVQSPYAPTSSSHQSPPSSNSNQSHSSSKQHAKAAGNVKSKSVRATPKNKLEKKVSQNIIKSIKKKTMTDAQADPEGIYTRLRRRRAGVNHVNESKSFVPRSYSKAKMMPIFQEAMKVELEAHSVNETWSEVSRPMGKIKEIAVQWIYSMKTEILGKARLVLRGDMMDETMYDETYAPALNTYVLRTVFSLVVQYNLNFIQMDISTAYLNAFMDKTVYIKTPPGYQKKNEDSVLLLNRALYGSPSSGRLWNLEFVKFISSIGFSAQPFENLFGIKLDKNFALLCLHVDDIALVGDDVTLLEEIAAKIEAKYKTKRLDGSKLLGLEMVKDFEEDGYMKLTLTGVSHIEKLVSQYVPKPYNFEIVMPLSAGYYFDPSKVDESKDPVVEKPFREVIGALNYIAGTFRPDIAYATNYLSRIIKYKRLSIWYQVLRVVNYLNQTKDVGITYSKLTDSKFSLKCFCDATFASDPVERKSQSGYAFFTNGPIQWKTAKQSLTAQSSCEAEYVCLAEASNEGEVLLRLFNFIAQFLPVGSLNTNSIDYYEDNSSSILVAKSEQLTKRTRYVDIKWHVVKDRVKAMKMLLHKIEGENQVADVLTKPAARPVFVKLMPYLVGGKSFQELLDSSSSNPN</sequence>
<keyword evidence="2" id="KW-1185">Reference proteome</keyword>
<dbReference type="Proteomes" id="UP001165064">
    <property type="component" value="Unassembled WGS sequence"/>
</dbReference>
<accession>A0ACB5SRK2</accession>
<dbReference type="EMBL" id="BSXS01000025">
    <property type="protein sequence ID" value="GME70363.1"/>
    <property type="molecule type" value="Genomic_DNA"/>
</dbReference>
<name>A0ACB5SRK2_AMBMO</name>
<comment type="caution">
    <text evidence="1">The sequence shown here is derived from an EMBL/GenBank/DDBJ whole genome shotgun (WGS) entry which is preliminary data.</text>
</comment>
<organism evidence="1 2">
    <name type="scientific">Ambrosiozyma monospora</name>
    <name type="common">Yeast</name>
    <name type="synonym">Endomycopsis monosporus</name>
    <dbReference type="NCBI Taxonomy" id="43982"/>
    <lineage>
        <taxon>Eukaryota</taxon>
        <taxon>Fungi</taxon>
        <taxon>Dikarya</taxon>
        <taxon>Ascomycota</taxon>
        <taxon>Saccharomycotina</taxon>
        <taxon>Pichiomycetes</taxon>
        <taxon>Pichiales</taxon>
        <taxon>Pichiaceae</taxon>
        <taxon>Ambrosiozyma</taxon>
    </lineage>
</organism>
<evidence type="ECO:0000313" key="1">
    <source>
        <dbReference type="EMBL" id="GME70363.1"/>
    </source>
</evidence>
<evidence type="ECO:0000313" key="2">
    <source>
        <dbReference type="Proteomes" id="UP001165064"/>
    </source>
</evidence>
<gene>
    <name evidence="1" type="ORF">Amon02_000016900</name>
</gene>
<proteinExistence type="predicted"/>